<reference evidence="5" key="1">
    <citation type="submission" date="2020-10" db="EMBL/GenBank/DDBJ databases">
        <authorList>
            <person name="Castelo-Branco R."/>
            <person name="Eusebio N."/>
            <person name="Adriana R."/>
            <person name="Vieira A."/>
            <person name="Brugerolle De Fraissinette N."/>
            <person name="Rezende De Castro R."/>
            <person name="Schneider M.P."/>
            <person name="Vasconcelos V."/>
            <person name="Leao P.N."/>
        </authorList>
    </citation>
    <scope>NUCLEOTIDE SEQUENCE</scope>
    <source>
        <strain evidence="5">LEGE 06105</strain>
    </source>
</reference>
<protein>
    <submittedName>
        <fullName evidence="5">Tyrosine-type recombinase/integrase</fullName>
    </submittedName>
</protein>
<keyword evidence="3" id="KW-0233">DNA recombination</keyword>
<name>A0A8J7F608_9CYAN</name>
<evidence type="ECO:0000313" key="6">
    <source>
        <dbReference type="Proteomes" id="UP000620559"/>
    </source>
</evidence>
<evidence type="ECO:0000256" key="2">
    <source>
        <dbReference type="ARBA" id="ARBA00023125"/>
    </source>
</evidence>
<dbReference type="PROSITE" id="PS51898">
    <property type="entry name" value="TYR_RECOMBINASE"/>
    <property type="match status" value="1"/>
</dbReference>
<dbReference type="InterPro" id="IPR011010">
    <property type="entry name" value="DNA_brk_join_enz"/>
</dbReference>
<dbReference type="InterPro" id="IPR050090">
    <property type="entry name" value="Tyrosine_recombinase_XerCD"/>
</dbReference>
<keyword evidence="6" id="KW-1185">Reference proteome</keyword>
<dbReference type="PANTHER" id="PTHR30349">
    <property type="entry name" value="PHAGE INTEGRASE-RELATED"/>
    <property type="match status" value="1"/>
</dbReference>
<dbReference type="CDD" id="cd00397">
    <property type="entry name" value="DNA_BRE_C"/>
    <property type="match status" value="1"/>
</dbReference>
<dbReference type="GO" id="GO:0003677">
    <property type="term" value="F:DNA binding"/>
    <property type="evidence" value="ECO:0007669"/>
    <property type="project" value="UniProtKB-KW"/>
</dbReference>
<evidence type="ECO:0000256" key="3">
    <source>
        <dbReference type="ARBA" id="ARBA00023172"/>
    </source>
</evidence>
<comment type="caution">
    <text evidence="5">The sequence shown here is derived from an EMBL/GenBank/DDBJ whole genome shotgun (WGS) entry which is preliminary data.</text>
</comment>
<sequence>MKNNRFGQSTVLSNYDYLKIRKHQSNLKHRLIIDIAWYTGERLGAIIQLKVDNVFESNGNVREFITFQSNTRKASPDGKRLTRQVPVHSSLKEILSAYCLSNISEWLFPGADPSQHISFRTCDYLLRNAVEKAGLGNKGISSHSFRRSLITNLNNKGVDLKTIQKVTGHQDVRSLVRYIDVTEDQVRGAIELI</sequence>
<dbReference type="Pfam" id="PF00589">
    <property type="entry name" value="Phage_integrase"/>
    <property type="match status" value="1"/>
</dbReference>
<organism evidence="5 6">
    <name type="scientific">Plectonema cf. radiosum LEGE 06105</name>
    <dbReference type="NCBI Taxonomy" id="945769"/>
    <lineage>
        <taxon>Bacteria</taxon>
        <taxon>Bacillati</taxon>
        <taxon>Cyanobacteriota</taxon>
        <taxon>Cyanophyceae</taxon>
        <taxon>Oscillatoriophycideae</taxon>
        <taxon>Oscillatoriales</taxon>
        <taxon>Microcoleaceae</taxon>
        <taxon>Plectonema</taxon>
    </lineage>
</organism>
<evidence type="ECO:0000313" key="5">
    <source>
        <dbReference type="EMBL" id="MBE9214565.1"/>
    </source>
</evidence>
<dbReference type="InterPro" id="IPR002104">
    <property type="entry name" value="Integrase_catalytic"/>
</dbReference>
<dbReference type="AlphaFoldDB" id="A0A8J7F608"/>
<evidence type="ECO:0000259" key="4">
    <source>
        <dbReference type="PROSITE" id="PS51898"/>
    </source>
</evidence>
<dbReference type="GO" id="GO:0015074">
    <property type="term" value="P:DNA integration"/>
    <property type="evidence" value="ECO:0007669"/>
    <property type="project" value="InterPro"/>
</dbReference>
<dbReference type="Gene3D" id="1.10.443.10">
    <property type="entry name" value="Intergrase catalytic core"/>
    <property type="match status" value="1"/>
</dbReference>
<dbReference type="Proteomes" id="UP000620559">
    <property type="component" value="Unassembled WGS sequence"/>
</dbReference>
<dbReference type="SUPFAM" id="SSF56349">
    <property type="entry name" value="DNA breaking-rejoining enzymes"/>
    <property type="match status" value="1"/>
</dbReference>
<accession>A0A8J7F608</accession>
<feature type="domain" description="Tyr recombinase" evidence="4">
    <location>
        <begin position="1"/>
        <end position="191"/>
    </location>
</feature>
<dbReference type="EMBL" id="JADEWL010000063">
    <property type="protein sequence ID" value="MBE9214565.1"/>
    <property type="molecule type" value="Genomic_DNA"/>
</dbReference>
<evidence type="ECO:0000256" key="1">
    <source>
        <dbReference type="ARBA" id="ARBA00008857"/>
    </source>
</evidence>
<dbReference type="InterPro" id="IPR013762">
    <property type="entry name" value="Integrase-like_cat_sf"/>
</dbReference>
<proteinExistence type="inferred from homology"/>
<comment type="similarity">
    <text evidence="1">Belongs to the 'phage' integrase family.</text>
</comment>
<dbReference type="PANTHER" id="PTHR30349:SF41">
    <property type="entry name" value="INTEGRASE_RECOMBINASE PROTEIN MJ0367-RELATED"/>
    <property type="match status" value="1"/>
</dbReference>
<dbReference type="GO" id="GO:0006310">
    <property type="term" value="P:DNA recombination"/>
    <property type="evidence" value="ECO:0007669"/>
    <property type="project" value="UniProtKB-KW"/>
</dbReference>
<dbReference type="RefSeq" id="WP_193922490.1">
    <property type="nucleotide sequence ID" value="NZ_JADEWL010000063.1"/>
</dbReference>
<keyword evidence="2" id="KW-0238">DNA-binding</keyword>
<gene>
    <name evidence="5" type="ORF">IQ247_18140</name>
</gene>